<evidence type="ECO:0000313" key="7">
    <source>
        <dbReference type="EMBL" id="OIN56759.1"/>
    </source>
</evidence>
<dbReference type="InterPro" id="IPR009050">
    <property type="entry name" value="Globin-like_sf"/>
</dbReference>
<name>A0A1S2VDJ2_9BACT</name>
<keyword evidence="4 5" id="KW-0408">Iron</keyword>
<sequence length="161" mass="17177">MIRKTWAATLLLAGTLAFTGCKKDEPAAPKSLYDRLGGVNAISAVVDQFMLNVAADPKMARTFAPLVQDVVKNGGDPAKSTRFQSLRNNLIDQIGQASGGPQTYKGKDMVTAHKGMAITDDEFNSLVNDLVASLNKFNVPSTEQTELLTVLGGLKPQIVGK</sequence>
<evidence type="ECO:0000256" key="5">
    <source>
        <dbReference type="PIRSR" id="PIRSR601486-1"/>
    </source>
</evidence>
<dbReference type="GO" id="GO:0046872">
    <property type="term" value="F:metal ion binding"/>
    <property type="evidence" value="ECO:0007669"/>
    <property type="project" value="UniProtKB-KW"/>
</dbReference>
<evidence type="ECO:0000256" key="3">
    <source>
        <dbReference type="ARBA" id="ARBA00022723"/>
    </source>
</evidence>
<feature type="binding site" description="distal binding residue" evidence="5">
    <location>
        <position position="113"/>
    </location>
    <ligand>
        <name>heme</name>
        <dbReference type="ChEBI" id="CHEBI:30413"/>
    </ligand>
    <ligandPart>
        <name>Fe</name>
        <dbReference type="ChEBI" id="CHEBI:18248"/>
    </ligandPart>
</feature>
<dbReference type="PROSITE" id="PS51257">
    <property type="entry name" value="PROKAR_LIPOPROTEIN"/>
    <property type="match status" value="1"/>
</dbReference>
<dbReference type="AlphaFoldDB" id="A0A1S2VDJ2"/>
<evidence type="ECO:0000313" key="8">
    <source>
        <dbReference type="Proteomes" id="UP000181790"/>
    </source>
</evidence>
<keyword evidence="6" id="KW-0732">Signal</keyword>
<dbReference type="Proteomes" id="UP000181790">
    <property type="component" value="Unassembled WGS sequence"/>
</dbReference>
<dbReference type="Pfam" id="PF01152">
    <property type="entry name" value="Bac_globin"/>
    <property type="match status" value="1"/>
</dbReference>
<organism evidence="7 8">
    <name type="scientific">Arsenicibacter rosenii</name>
    <dbReference type="NCBI Taxonomy" id="1750698"/>
    <lineage>
        <taxon>Bacteria</taxon>
        <taxon>Pseudomonadati</taxon>
        <taxon>Bacteroidota</taxon>
        <taxon>Cytophagia</taxon>
        <taxon>Cytophagales</taxon>
        <taxon>Spirosomataceae</taxon>
        <taxon>Arsenicibacter</taxon>
    </lineage>
</organism>
<keyword evidence="2 5" id="KW-0349">Heme</keyword>
<dbReference type="InterPro" id="IPR012292">
    <property type="entry name" value="Globin/Proto"/>
</dbReference>
<reference evidence="7 8" key="1">
    <citation type="submission" date="2016-10" db="EMBL/GenBank/DDBJ databases">
        <title>Arsenicibacter rosenii gen. nov., sp. nov., an efficient arsenic-methylating bacterium isolated from an arsenic-contaminated paddy soil.</title>
        <authorList>
            <person name="Huang K."/>
        </authorList>
    </citation>
    <scope>NUCLEOTIDE SEQUENCE [LARGE SCALE GENOMIC DNA]</scope>
    <source>
        <strain evidence="7 8">SM-1</strain>
    </source>
</reference>
<dbReference type="SUPFAM" id="SSF46458">
    <property type="entry name" value="Globin-like"/>
    <property type="match status" value="1"/>
</dbReference>
<keyword evidence="8" id="KW-1185">Reference proteome</keyword>
<dbReference type="GO" id="GO:0019825">
    <property type="term" value="F:oxygen binding"/>
    <property type="evidence" value="ECO:0007669"/>
    <property type="project" value="InterPro"/>
</dbReference>
<gene>
    <name evidence="7" type="ORF">BLX24_23180</name>
</gene>
<dbReference type="EMBL" id="MORL01000019">
    <property type="protein sequence ID" value="OIN56759.1"/>
    <property type="molecule type" value="Genomic_DNA"/>
</dbReference>
<proteinExistence type="predicted"/>
<dbReference type="GO" id="GO:0020037">
    <property type="term" value="F:heme binding"/>
    <property type="evidence" value="ECO:0007669"/>
    <property type="project" value="InterPro"/>
</dbReference>
<protein>
    <submittedName>
        <fullName evidence="7">Hemin transporter</fullName>
    </submittedName>
</protein>
<accession>A0A1S2VDJ2</accession>
<evidence type="ECO:0000256" key="1">
    <source>
        <dbReference type="ARBA" id="ARBA00022448"/>
    </source>
</evidence>
<feature type="chain" id="PRO_5010262518" evidence="6">
    <location>
        <begin position="20"/>
        <end position="161"/>
    </location>
</feature>
<dbReference type="OrthoDB" id="9795814at2"/>
<feature type="signal peptide" evidence="6">
    <location>
        <begin position="1"/>
        <end position="19"/>
    </location>
</feature>
<evidence type="ECO:0000256" key="6">
    <source>
        <dbReference type="SAM" id="SignalP"/>
    </source>
</evidence>
<keyword evidence="1" id="KW-0813">Transport</keyword>
<dbReference type="CDD" id="cd00454">
    <property type="entry name" value="TrHb1_N"/>
    <property type="match status" value="1"/>
</dbReference>
<dbReference type="InterPro" id="IPR001486">
    <property type="entry name" value="Hemoglobin_trunc"/>
</dbReference>
<evidence type="ECO:0000256" key="4">
    <source>
        <dbReference type="ARBA" id="ARBA00023004"/>
    </source>
</evidence>
<evidence type="ECO:0000256" key="2">
    <source>
        <dbReference type="ARBA" id="ARBA00022617"/>
    </source>
</evidence>
<keyword evidence="3 5" id="KW-0479">Metal-binding</keyword>
<comment type="caution">
    <text evidence="7">The sequence shown here is derived from an EMBL/GenBank/DDBJ whole genome shotgun (WGS) entry which is preliminary data.</text>
</comment>
<dbReference type="Gene3D" id="1.10.490.10">
    <property type="entry name" value="Globins"/>
    <property type="match status" value="1"/>
</dbReference>
<dbReference type="RefSeq" id="WP_071505678.1">
    <property type="nucleotide sequence ID" value="NZ_MORL01000019.1"/>
</dbReference>